<evidence type="ECO:0000256" key="1">
    <source>
        <dbReference type="ARBA" id="ARBA00001933"/>
    </source>
</evidence>
<keyword evidence="3 6" id="KW-0032">Aminotransferase</keyword>
<dbReference type="PANTHER" id="PTHR46383:SF1">
    <property type="entry name" value="ASPARTATE AMINOTRANSFERASE"/>
    <property type="match status" value="1"/>
</dbReference>
<evidence type="ECO:0000256" key="4">
    <source>
        <dbReference type="ARBA" id="ARBA00022679"/>
    </source>
</evidence>
<dbReference type="GO" id="GO:0030170">
    <property type="term" value="F:pyridoxal phosphate binding"/>
    <property type="evidence" value="ECO:0007669"/>
    <property type="project" value="InterPro"/>
</dbReference>
<evidence type="ECO:0000256" key="6">
    <source>
        <dbReference type="RuleBase" id="RU000481"/>
    </source>
</evidence>
<dbReference type="EC" id="2.6.1.-" evidence="6"/>
<evidence type="ECO:0000256" key="3">
    <source>
        <dbReference type="ARBA" id="ARBA00022576"/>
    </source>
</evidence>
<name>A0A2S8F467_9BACT</name>
<dbReference type="InterPro" id="IPR015422">
    <property type="entry name" value="PyrdxlP-dep_Trfase_small"/>
</dbReference>
<evidence type="ECO:0000256" key="2">
    <source>
        <dbReference type="ARBA" id="ARBA00007441"/>
    </source>
</evidence>
<reference evidence="8 9" key="1">
    <citation type="submission" date="2018-02" db="EMBL/GenBank/DDBJ databases">
        <title>Comparative genomes isolates from brazilian mangrove.</title>
        <authorList>
            <person name="Araujo J.E."/>
            <person name="Taketani R.G."/>
            <person name="Silva M.C.P."/>
            <person name="Loureco M.V."/>
            <person name="Andreote F.D."/>
        </authorList>
    </citation>
    <scope>NUCLEOTIDE SEQUENCE [LARGE SCALE GENOMIC DNA]</scope>
    <source>
        <strain evidence="8 9">HEX-2 MGV</strain>
    </source>
</reference>
<dbReference type="RefSeq" id="WP_105356776.1">
    <property type="nucleotide sequence ID" value="NZ_PUIA01000058.1"/>
</dbReference>
<dbReference type="Pfam" id="PF00155">
    <property type="entry name" value="Aminotran_1_2"/>
    <property type="match status" value="1"/>
</dbReference>
<proteinExistence type="inferred from homology"/>
<evidence type="ECO:0000313" key="9">
    <source>
        <dbReference type="Proteomes" id="UP000240009"/>
    </source>
</evidence>
<feature type="domain" description="Aminotransferase class I/classII large" evidence="7">
    <location>
        <begin position="30"/>
        <end position="363"/>
    </location>
</feature>
<dbReference type="Gene3D" id="3.40.640.10">
    <property type="entry name" value="Type I PLP-dependent aspartate aminotransferase-like (Major domain)"/>
    <property type="match status" value="1"/>
</dbReference>
<dbReference type="OrthoDB" id="231967at2"/>
<dbReference type="GO" id="GO:0008483">
    <property type="term" value="F:transaminase activity"/>
    <property type="evidence" value="ECO:0007669"/>
    <property type="project" value="UniProtKB-KW"/>
</dbReference>
<dbReference type="EMBL" id="PUIA01000058">
    <property type="protein sequence ID" value="PQO26946.1"/>
    <property type="molecule type" value="Genomic_DNA"/>
</dbReference>
<dbReference type="GO" id="GO:0006520">
    <property type="term" value="P:amino acid metabolic process"/>
    <property type="evidence" value="ECO:0007669"/>
    <property type="project" value="InterPro"/>
</dbReference>
<dbReference type="Proteomes" id="UP000240009">
    <property type="component" value="Unassembled WGS sequence"/>
</dbReference>
<dbReference type="InterPro" id="IPR015424">
    <property type="entry name" value="PyrdxlP-dep_Trfase"/>
</dbReference>
<dbReference type="Gene3D" id="3.90.1150.10">
    <property type="entry name" value="Aspartate Aminotransferase, domain 1"/>
    <property type="match status" value="1"/>
</dbReference>
<dbReference type="InterPro" id="IPR050596">
    <property type="entry name" value="AspAT/PAT-like"/>
</dbReference>
<dbReference type="AlphaFoldDB" id="A0A2S8F467"/>
<gene>
    <name evidence="8" type="ORF">C5Y96_19405</name>
</gene>
<evidence type="ECO:0000259" key="7">
    <source>
        <dbReference type="Pfam" id="PF00155"/>
    </source>
</evidence>
<dbReference type="InterPro" id="IPR004839">
    <property type="entry name" value="Aminotransferase_I/II_large"/>
</dbReference>
<protein>
    <recommendedName>
        <fullName evidence="6">Aminotransferase</fullName>
        <ecNumber evidence="6">2.6.1.-</ecNumber>
    </recommendedName>
</protein>
<dbReference type="PANTHER" id="PTHR46383">
    <property type="entry name" value="ASPARTATE AMINOTRANSFERASE"/>
    <property type="match status" value="1"/>
</dbReference>
<dbReference type="SUPFAM" id="SSF53383">
    <property type="entry name" value="PLP-dependent transferases"/>
    <property type="match status" value="1"/>
</dbReference>
<dbReference type="CDD" id="cd00609">
    <property type="entry name" value="AAT_like"/>
    <property type="match status" value="1"/>
</dbReference>
<organism evidence="8 9">
    <name type="scientific">Blastopirellula marina</name>
    <dbReference type="NCBI Taxonomy" id="124"/>
    <lineage>
        <taxon>Bacteria</taxon>
        <taxon>Pseudomonadati</taxon>
        <taxon>Planctomycetota</taxon>
        <taxon>Planctomycetia</taxon>
        <taxon>Pirellulales</taxon>
        <taxon>Pirellulaceae</taxon>
        <taxon>Blastopirellula</taxon>
    </lineage>
</organism>
<comment type="similarity">
    <text evidence="2 6">Belongs to the class-I pyridoxal-phosphate-dependent aminotransferase family.</text>
</comment>
<dbReference type="InterPro" id="IPR004838">
    <property type="entry name" value="NHTrfase_class1_PyrdxlP-BS"/>
</dbReference>
<evidence type="ECO:0000313" key="8">
    <source>
        <dbReference type="EMBL" id="PQO26946.1"/>
    </source>
</evidence>
<comment type="cofactor">
    <cofactor evidence="1 6">
        <name>pyridoxal 5'-phosphate</name>
        <dbReference type="ChEBI" id="CHEBI:597326"/>
    </cofactor>
</comment>
<accession>A0A2S8F467</accession>
<dbReference type="InterPro" id="IPR015421">
    <property type="entry name" value="PyrdxlP-dep_Trfase_major"/>
</dbReference>
<keyword evidence="5" id="KW-0663">Pyridoxal phosphate</keyword>
<keyword evidence="4 6" id="KW-0808">Transferase</keyword>
<comment type="caution">
    <text evidence="8">The sequence shown here is derived from an EMBL/GenBank/DDBJ whole genome shotgun (WGS) entry which is preliminary data.</text>
</comment>
<dbReference type="PROSITE" id="PS00105">
    <property type="entry name" value="AA_TRANSFER_CLASS_1"/>
    <property type="match status" value="1"/>
</dbReference>
<evidence type="ECO:0000256" key="5">
    <source>
        <dbReference type="ARBA" id="ARBA00022898"/>
    </source>
</evidence>
<sequence length="371" mass="40512">MTHPWIAERTASFDSSGIRKVFDLAANMTDPINLSIGQPDFDVPQEVKDAAIDAIQGGKNGYALTQGMPVLRDKLQAQVNDEYGHADRKVFVSSGTSGGLVLSMLAMVNPGDEVIIFDPYFVMYTSLVKLVGGVPVILSTYPDFQIDVQKVADAITDKTKLILLNSPANPTGVVAKKEVVEEVAKLAQEKNIAIVSDEIYRVFTYDDSFCSPATYNENTIVIDGFSKSYGMTGWRLGFVHGPSAVIDTMIKLQQYTFVCAPQPVQWAGAAAMEVDMSSHVADYGKKRDRLIDGISDLYEITKPGGAFYIFPKAPWGTGTEFVAKAIENNLLIIPGNIFSSENTHFRISYAASDETIDRGIEVLRKLARQGG</sequence>